<evidence type="ECO:0000313" key="3">
    <source>
        <dbReference type="Proteomes" id="UP001434883"/>
    </source>
</evidence>
<dbReference type="Proteomes" id="UP001434883">
    <property type="component" value="Unassembled WGS sequence"/>
</dbReference>
<keyword evidence="1" id="KW-1133">Transmembrane helix</keyword>
<comment type="caution">
    <text evidence="2">The sequence shown here is derived from an EMBL/GenBank/DDBJ whole genome shotgun (WGS) entry which is preliminary data.</text>
</comment>
<accession>A0ABV0RXH1</accession>
<proteinExistence type="predicted"/>
<evidence type="ECO:0000256" key="1">
    <source>
        <dbReference type="SAM" id="Phobius"/>
    </source>
</evidence>
<evidence type="ECO:0000313" key="2">
    <source>
        <dbReference type="EMBL" id="MEQ2212913.1"/>
    </source>
</evidence>
<name>A0ABV0RXH1_9TELE</name>
<keyword evidence="3" id="KW-1185">Reference proteome</keyword>
<dbReference type="EMBL" id="JAHRIN010060567">
    <property type="protein sequence ID" value="MEQ2212913.1"/>
    <property type="molecule type" value="Genomic_DNA"/>
</dbReference>
<gene>
    <name evidence="2" type="ORF">XENOCAPTIV_006723</name>
</gene>
<keyword evidence="1" id="KW-0472">Membrane</keyword>
<sequence>MFDKRRKTALISQLSVERVILIQGRKHVRAKKRKWEVKPRPQLSRMLQWNLNQNTLQSDRTRGRGCRGSHAPNKGNLLFVSLFIIFPLTTLTPTGNNELLSGI</sequence>
<keyword evidence="1" id="KW-0812">Transmembrane</keyword>
<feature type="transmembrane region" description="Helical" evidence="1">
    <location>
        <begin position="77"/>
        <end position="95"/>
    </location>
</feature>
<organism evidence="2 3">
    <name type="scientific">Xenoophorus captivus</name>
    <dbReference type="NCBI Taxonomy" id="1517983"/>
    <lineage>
        <taxon>Eukaryota</taxon>
        <taxon>Metazoa</taxon>
        <taxon>Chordata</taxon>
        <taxon>Craniata</taxon>
        <taxon>Vertebrata</taxon>
        <taxon>Euteleostomi</taxon>
        <taxon>Actinopterygii</taxon>
        <taxon>Neopterygii</taxon>
        <taxon>Teleostei</taxon>
        <taxon>Neoteleostei</taxon>
        <taxon>Acanthomorphata</taxon>
        <taxon>Ovalentaria</taxon>
        <taxon>Atherinomorphae</taxon>
        <taxon>Cyprinodontiformes</taxon>
        <taxon>Goodeidae</taxon>
        <taxon>Xenoophorus</taxon>
    </lineage>
</organism>
<protein>
    <submittedName>
        <fullName evidence="2">Uncharacterized protein</fullName>
    </submittedName>
</protein>
<reference evidence="2 3" key="1">
    <citation type="submission" date="2021-06" db="EMBL/GenBank/DDBJ databases">
        <authorList>
            <person name="Palmer J.M."/>
        </authorList>
    </citation>
    <scope>NUCLEOTIDE SEQUENCE [LARGE SCALE GENOMIC DNA]</scope>
    <source>
        <strain evidence="2 3">XC_2019</strain>
        <tissue evidence="2">Muscle</tissue>
    </source>
</reference>